<keyword evidence="1" id="KW-0378">Hydrolase</keyword>
<evidence type="ECO:0000259" key="2">
    <source>
        <dbReference type="SMART" id="SM00849"/>
    </source>
</evidence>
<dbReference type="EMBL" id="AP019376">
    <property type="protein sequence ID" value="BBH87728.1"/>
    <property type="molecule type" value="Genomic_DNA"/>
</dbReference>
<feature type="domain" description="Metallo-beta-lactamase" evidence="2">
    <location>
        <begin position="13"/>
        <end position="229"/>
    </location>
</feature>
<dbReference type="GO" id="GO:0016787">
    <property type="term" value="F:hydrolase activity"/>
    <property type="evidence" value="ECO:0007669"/>
    <property type="project" value="UniProtKB-KW"/>
</dbReference>
<dbReference type="AlphaFoldDB" id="A0A455SK27"/>
<dbReference type="Pfam" id="PF07521">
    <property type="entry name" value="RMMBL"/>
    <property type="match status" value="1"/>
</dbReference>
<sequence length="770" mass="85204">MEITFLGGASEVGASCHLLRIAGRTLLIDGGMRPAAREGQSRLPDLSLLDRHPPEAILITHAHIDHTGAMPLIASLFPHLPIYATEATKVLTEILLRDSVRIMEMEGLKPDGETPLYTADQVDAFLGRITPVGLDQSIQPLADAPDLLVTFLRAGHILGAAMLYITSPEGTVLHTGDISVTDQRTIKGLDLTSLPQADVMICEGTYGNRSHTNRKEEERKLAETVQATLEQGGRVLCPAFAVGRAQEIVLILKSYRASGHVSPVPIFLDGMVRSVCQAYQSQVHDLHPSLQRYLTNARRPLFTDPDLHLYAVRAHQRQALIASKKPAIVISSSGMLSGGASPLYAAEVATREKDCLLFTGYQDEEAPGAAFLAAKRGDTVKMGDKWVQLACRVERYNLSGHADAEQIVHTVTKVRPRTLILVHGAPEALEALANRFSRIEIEIPVPGETLLLTPTRVELPPLIEPPVLSEKSDVVPLPVTVDLPDPTVRDLWERARMQGPQRPWTVVELGKAYYGASYMPTLRSRVEVALKGAAPYFKLRTMGAQMIYLPRPQEEVEELQPLTTLTPGELVIVQGGKGTPHLGLVLAVPSNGQVALVSEQWKAGEKPLQMVQLVPGIERKQWLVLEHSEIKQRLQQWHKVIERAWVDLFVLWTRRQGQPLTYEQLCQQTADETELLAYGIELLAKGAQLFKRQGGRWYPIEEEVVRKNVGFVQHLELLQAGAGAAVWLNGERWTLTGQSNWKLFEIRNHDGEVRHVRANLLSLYPSVEAS</sequence>
<gene>
    <name evidence="4" type="ORF">KTC_24790</name>
</gene>
<evidence type="ECO:0000256" key="1">
    <source>
        <dbReference type="ARBA" id="ARBA00022801"/>
    </source>
</evidence>
<evidence type="ECO:0008006" key="5">
    <source>
        <dbReference type="Google" id="ProtNLM"/>
    </source>
</evidence>
<dbReference type="SUPFAM" id="SSF56281">
    <property type="entry name" value="Metallo-hydrolase/oxidoreductase"/>
    <property type="match status" value="1"/>
</dbReference>
<proteinExistence type="predicted"/>
<evidence type="ECO:0000313" key="4">
    <source>
        <dbReference type="EMBL" id="BBH87728.1"/>
    </source>
</evidence>
<dbReference type="InterPro" id="IPR022712">
    <property type="entry name" value="Beta_Casp"/>
</dbReference>
<dbReference type="Gene3D" id="3.40.50.10890">
    <property type="match status" value="1"/>
</dbReference>
<feature type="domain" description="Beta-Casp" evidence="3">
    <location>
        <begin position="245"/>
        <end position="371"/>
    </location>
</feature>
<evidence type="ECO:0000259" key="3">
    <source>
        <dbReference type="SMART" id="SM01027"/>
    </source>
</evidence>
<organism evidence="4">
    <name type="scientific">Thermosporothrix sp. COM3</name>
    <dbReference type="NCBI Taxonomy" id="2490863"/>
    <lineage>
        <taxon>Bacteria</taxon>
        <taxon>Bacillati</taxon>
        <taxon>Chloroflexota</taxon>
        <taxon>Ktedonobacteria</taxon>
        <taxon>Ktedonobacterales</taxon>
        <taxon>Thermosporotrichaceae</taxon>
        <taxon>Thermosporothrix</taxon>
    </lineage>
</organism>
<reference evidence="4" key="1">
    <citation type="submission" date="2018-12" db="EMBL/GenBank/DDBJ databases">
        <title>Novel natural products biosynthetic potential of the class Ktedonobacteria.</title>
        <authorList>
            <person name="Zheng Y."/>
            <person name="Saitou A."/>
            <person name="Wang C.M."/>
            <person name="Toyoda A."/>
            <person name="Minakuchi Y."/>
            <person name="Sekiguchi Y."/>
            <person name="Ueda K."/>
            <person name="Takano H."/>
            <person name="Sakai Y."/>
            <person name="Yokota A."/>
            <person name="Yabe S."/>
        </authorList>
    </citation>
    <scope>NUCLEOTIDE SEQUENCE</scope>
    <source>
        <strain evidence="4">COM3</strain>
    </source>
</reference>
<dbReference type="Gene3D" id="3.60.15.10">
    <property type="entry name" value="Ribonuclease Z/Hydroxyacylglutathione hydrolase-like"/>
    <property type="match status" value="1"/>
</dbReference>
<dbReference type="CDD" id="cd16295">
    <property type="entry name" value="TTHA0252-CPSF-like_MBL-fold"/>
    <property type="match status" value="1"/>
</dbReference>
<dbReference type="InterPro" id="IPR050698">
    <property type="entry name" value="MBL"/>
</dbReference>
<dbReference type="InterPro" id="IPR011108">
    <property type="entry name" value="RMMBL"/>
</dbReference>
<dbReference type="PANTHER" id="PTHR11203">
    <property type="entry name" value="CLEAVAGE AND POLYADENYLATION SPECIFICITY FACTOR FAMILY MEMBER"/>
    <property type="match status" value="1"/>
</dbReference>
<dbReference type="Pfam" id="PF10996">
    <property type="entry name" value="Beta-Casp"/>
    <property type="match status" value="1"/>
</dbReference>
<dbReference type="SMART" id="SM00849">
    <property type="entry name" value="Lactamase_B"/>
    <property type="match status" value="1"/>
</dbReference>
<dbReference type="InterPro" id="IPR001279">
    <property type="entry name" value="Metallo-B-lactamas"/>
</dbReference>
<dbReference type="GO" id="GO:0004521">
    <property type="term" value="F:RNA endonuclease activity"/>
    <property type="evidence" value="ECO:0007669"/>
    <property type="project" value="TreeGrafter"/>
</dbReference>
<dbReference type="PANTHER" id="PTHR11203:SF37">
    <property type="entry name" value="INTEGRATOR COMPLEX SUBUNIT 11"/>
    <property type="match status" value="1"/>
</dbReference>
<name>A0A455SK27_9CHLR</name>
<dbReference type="InterPro" id="IPR036866">
    <property type="entry name" value="RibonucZ/Hydroxyglut_hydro"/>
</dbReference>
<dbReference type="Pfam" id="PF00753">
    <property type="entry name" value="Lactamase_B"/>
    <property type="match status" value="1"/>
</dbReference>
<accession>A0A455SK27</accession>
<protein>
    <recommendedName>
        <fullName evidence="5">MBL fold hydrolase</fullName>
    </recommendedName>
</protein>
<dbReference type="SMART" id="SM01027">
    <property type="entry name" value="Beta-Casp"/>
    <property type="match status" value="1"/>
</dbReference>